<organism evidence="2 3">
    <name type="scientific">Longimicrobium terrae</name>
    <dbReference type="NCBI Taxonomy" id="1639882"/>
    <lineage>
        <taxon>Bacteria</taxon>
        <taxon>Pseudomonadati</taxon>
        <taxon>Gemmatimonadota</taxon>
        <taxon>Longimicrobiia</taxon>
        <taxon>Longimicrobiales</taxon>
        <taxon>Longimicrobiaceae</taxon>
        <taxon>Longimicrobium</taxon>
    </lineage>
</organism>
<sequence>MNRTDLEIALERLGGRCPDDCEIVLAGGSALVLGGYIDRGTSDGDVIHADPRLADLKRHIAAVAEELDLAPGWLNDGVKAWAGVLPPDFRDRLEDVGTFGRLRVRRLGRLDLLVMKFLSLRAVDLDDLDELGPTAEEVAFVRGQMGRIAALFPDRALRMSLYLDQGETAGLPDPQSPDR</sequence>
<evidence type="ECO:0000313" key="2">
    <source>
        <dbReference type="EMBL" id="MBB6069905.1"/>
    </source>
</evidence>
<reference evidence="2 3" key="1">
    <citation type="submission" date="2020-08" db="EMBL/GenBank/DDBJ databases">
        <title>Genomic Encyclopedia of Type Strains, Phase IV (KMG-IV): sequencing the most valuable type-strain genomes for metagenomic binning, comparative biology and taxonomic classification.</title>
        <authorList>
            <person name="Goeker M."/>
        </authorList>
    </citation>
    <scope>NUCLEOTIDE SEQUENCE [LARGE SCALE GENOMIC DNA]</scope>
    <source>
        <strain evidence="2 3">DSM 29007</strain>
    </source>
</reference>
<accession>A0A841GWX6</accession>
<proteinExistence type="predicted"/>
<dbReference type="RefSeq" id="WP_170039444.1">
    <property type="nucleotide sequence ID" value="NZ_JABDTL010000002.1"/>
</dbReference>
<protein>
    <recommendedName>
        <fullName evidence="1">DUF6036 domain-containing protein</fullName>
    </recommendedName>
</protein>
<feature type="domain" description="DUF6036" evidence="1">
    <location>
        <begin position="19"/>
        <end position="130"/>
    </location>
</feature>
<dbReference type="AlphaFoldDB" id="A0A841GWX6"/>
<dbReference type="Pfam" id="PF19502">
    <property type="entry name" value="DUF6036"/>
    <property type="match status" value="1"/>
</dbReference>
<dbReference type="Proteomes" id="UP000582837">
    <property type="component" value="Unassembled WGS sequence"/>
</dbReference>
<evidence type="ECO:0000313" key="3">
    <source>
        <dbReference type="Proteomes" id="UP000582837"/>
    </source>
</evidence>
<comment type="caution">
    <text evidence="2">The sequence shown here is derived from an EMBL/GenBank/DDBJ whole genome shotgun (WGS) entry which is preliminary data.</text>
</comment>
<keyword evidence="3" id="KW-1185">Reference proteome</keyword>
<evidence type="ECO:0000259" key="1">
    <source>
        <dbReference type="Pfam" id="PF19502"/>
    </source>
</evidence>
<dbReference type="EMBL" id="JACHIA010000003">
    <property type="protein sequence ID" value="MBB6069905.1"/>
    <property type="molecule type" value="Genomic_DNA"/>
</dbReference>
<gene>
    <name evidence="2" type="ORF">HNQ61_001522</name>
</gene>
<name>A0A841GWX6_9BACT</name>
<dbReference type="InterPro" id="IPR045792">
    <property type="entry name" value="DUF6036"/>
</dbReference>